<keyword evidence="3" id="KW-1185">Reference proteome</keyword>
<dbReference type="PANTHER" id="PTHR30522:SF0">
    <property type="entry name" value="NUCLEOSIDE TRIPHOSPHATE PYROPHOSPHOHYDROLASE"/>
    <property type="match status" value="1"/>
</dbReference>
<dbReference type="CDD" id="cd11528">
    <property type="entry name" value="NTP-PPase_MazG_Nterm"/>
    <property type="match status" value="1"/>
</dbReference>
<protein>
    <submittedName>
        <fullName evidence="2">XTP/dITP diphosphohydrolase</fullName>
        <ecNumber evidence="2">3.6.1.66</ecNumber>
    </submittedName>
</protein>
<dbReference type="GO" id="GO:0046081">
    <property type="term" value="P:dUTP catabolic process"/>
    <property type="evidence" value="ECO:0007669"/>
    <property type="project" value="TreeGrafter"/>
</dbReference>
<dbReference type="GO" id="GO:0006203">
    <property type="term" value="P:dGTP catabolic process"/>
    <property type="evidence" value="ECO:0007669"/>
    <property type="project" value="TreeGrafter"/>
</dbReference>
<dbReference type="Proteomes" id="UP000658613">
    <property type="component" value="Unassembled WGS sequence"/>
</dbReference>
<dbReference type="InterPro" id="IPR004518">
    <property type="entry name" value="MazG-like_dom"/>
</dbReference>
<dbReference type="GO" id="GO:0046061">
    <property type="term" value="P:dATP catabolic process"/>
    <property type="evidence" value="ECO:0007669"/>
    <property type="project" value="TreeGrafter"/>
</dbReference>
<dbReference type="Gene3D" id="1.10.287.1080">
    <property type="entry name" value="MazG-like"/>
    <property type="match status" value="1"/>
</dbReference>
<evidence type="ECO:0000313" key="3">
    <source>
        <dbReference type="Proteomes" id="UP000658613"/>
    </source>
</evidence>
<evidence type="ECO:0000313" key="2">
    <source>
        <dbReference type="EMBL" id="MBG6122060.1"/>
    </source>
</evidence>
<dbReference type="SUPFAM" id="SSF101386">
    <property type="entry name" value="all-alpha NTP pyrophosphatases"/>
    <property type="match status" value="1"/>
</dbReference>
<comment type="caution">
    <text evidence="2">The sequence shown here is derived from an EMBL/GenBank/DDBJ whole genome shotgun (WGS) entry which is preliminary data.</text>
</comment>
<feature type="domain" description="NTP pyrophosphohydrolase MazG-like" evidence="1">
    <location>
        <begin position="110"/>
        <end position="184"/>
    </location>
</feature>
<accession>A0A931DXR8</accession>
<dbReference type="Pfam" id="PF03819">
    <property type="entry name" value="MazG"/>
    <property type="match status" value="1"/>
</dbReference>
<dbReference type="InterPro" id="IPR011551">
    <property type="entry name" value="NTP_PyrPHydrolase_MazG"/>
</dbReference>
<dbReference type="GO" id="GO:0046047">
    <property type="term" value="P:TTP catabolic process"/>
    <property type="evidence" value="ECO:0007669"/>
    <property type="project" value="TreeGrafter"/>
</dbReference>
<dbReference type="AlphaFoldDB" id="A0A931DXR8"/>
<dbReference type="EMBL" id="JADOUE010000001">
    <property type="protein sequence ID" value="MBG6122060.1"/>
    <property type="molecule type" value="Genomic_DNA"/>
</dbReference>
<dbReference type="InterPro" id="IPR048015">
    <property type="entry name" value="NTP-PPase_MazG-like_N"/>
</dbReference>
<dbReference type="GO" id="GO:0046052">
    <property type="term" value="P:UTP catabolic process"/>
    <property type="evidence" value="ECO:0007669"/>
    <property type="project" value="TreeGrafter"/>
</dbReference>
<keyword evidence="2" id="KW-0378">Hydrolase</keyword>
<dbReference type="GO" id="GO:0036220">
    <property type="term" value="F:ITP diphosphatase activity"/>
    <property type="evidence" value="ECO:0007669"/>
    <property type="project" value="UniProtKB-EC"/>
</dbReference>
<sequence length="213" mass="23815">MTVLVLDPRWPNLIPMDVVARVQGPVEFTSEVPVSVRWDFTDLVPSGEADSHPQMGWGWLVTTDPKNPDVVQRVARGESLVEVASRADSVFAAVSTMAQARRRGEWERGQTHESLLYYLEQEAGEFSEAVRTHAGDDELKKELSDLLLQVLFHAEIAQERDAFDFGDVAGAFVEKMRSRAPYLFDGSTGPVGVEEQDRLWAEGKAREQKNNGQ</sequence>
<name>A0A931DXR8_9CORY</name>
<organism evidence="2 3">
    <name type="scientific">Corynebacterium aquatimens</name>
    <dbReference type="NCBI Taxonomy" id="1190508"/>
    <lineage>
        <taxon>Bacteria</taxon>
        <taxon>Bacillati</taxon>
        <taxon>Actinomycetota</taxon>
        <taxon>Actinomycetes</taxon>
        <taxon>Mycobacteriales</taxon>
        <taxon>Corynebacteriaceae</taxon>
        <taxon>Corynebacterium</taxon>
    </lineage>
</organism>
<dbReference type="EC" id="3.6.1.66" evidence="2"/>
<proteinExistence type="predicted"/>
<dbReference type="GO" id="GO:0046076">
    <property type="term" value="P:dTTP catabolic process"/>
    <property type="evidence" value="ECO:0007669"/>
    <property type="project" value="TreeGrafter"/>
</dbReference>
<gene>
    <name evidence="2" type="ORF">IW254_001029</name>
</gene>
<evidence type="ECO:0000259" key="1">
    <source>
        <dbReference type="Pfam" id="PF03819"/>
    </source>
</evidence>
<dbReference type="RefSeq" id="WP_196824517.1">
    <property type="nucleotide sequence ID" value="NZ_CP046980.1"/>
</dbReference>
<dbReference type="PANTHER" id="PTHR30522">
    <property type="entry name" value="NUCLEOSIDE TRIPHOSPHATE PYROPHOSPHOHYDROLASE"/>
    <property type="match status" value="1"/>
</dbReference>
<reference evidence="2" key="1">
    <citation type="submission" date="2020-11" db="EMBL/GenBank/DDBJ databases">
        <title>Sequencing the genomes of 1000 actinobacteria strains.</title>
        <authorList>
            <person name="Klenk H.-P."/>
        </authorList>
    </citation>
    <scope>NUCLEOTIDE SEQUENCE</scope>
    <source>
        <strain evidence="2">DSM 45632</strain>
    </source>
</reference>